<reference evidence="1" key="2">
    <citation type="journal article" date="2015" name="Fish Shellfish Immunol.">
        <title>Early steps in the European eel (Anguilla anguilla)-Vibrio vulnificus interaction in the gills: Role of the RtxA13 toxin.</title>
        <authorList>
            <person name="Callol A."/>
            <person name="Pajuelo D."/>
            <person name="Ebbesson L."/>
            <person name="Teles M."/>
            <person name="MacKenzie S."/>
            <person name="Amaro C."/>
        </authorList>
    </citation>
    <scope>NUCLEOTIDE SEQUENCE</scope>
</reference>
<protein>
    <submittedName>
        <fullName evidence="1">Uncharacterized protein</fullName>
    </submittedName>
</protein>
<accession>A0A0E9U8U7</accession>
<proteinExistence type="predicted"/>
<name>A0A0E9U8U7_ANGAN</name>
<organism evidence="1">
    <name type="scientific">Anguilla anguilla</name>
    <name type="common">European freshwater eel</name>
    <name type="synonym">Muraena anguilla</name>
    <dbReference type="NCBI Taxonomy" id="7936"/>
    <lineage>
        <taxon>Eukaryota</taxon>
        <taxon>Metazoa</taxon>
        <taxon>Chordata</taxon>
        <taxon>Craniata</taxon>
        <taxon>Vertebrata</taxon>
        <taxon>Euteleostomi</taxon>
        <taxon>Actinopterygii</taxon>
        <taxon>Neopterygii</taxon>
        <taxon>Teleostei</taxon>
        <taxon>Anguilliformes</taxon>
        <taxon>Anguillidae</taxon>
        <taxon>Anguilla</taxon>
    </lineage>
</organism>
<evidence type="ECO:0000313" key="1">
    <source>
        <dbReference type="EMBL" id="JAH62172.1"/>
    </source>
</evidence>
<sequence>MFFSGSSKEEMNVALGWIKAQDPECRQN</sequence>
<reference evidence="1" key="1">
    <citation type="submission" date="2014-11" db="EMBL/GenBank/DDBJ databases">
        <authorList>
            <person name="Amaro Gonzalez C."/>
        </authorList>
    </citation>
    <scope>NUCLEOTIDE SEQUENCE</scope>
</reference>
<dbReference type="EMBL" id="GBXM01046405">
    <property type="protein sequence ID" value="JAH62172.1"/>
    <property type="molecule type" value="Transcribed_RNA"/>
</dbReference>
<dbReference type="AlphaFoldDB" id="A0A0E9U8U7"/>